<dbReference type="AlphaFoldDB" id="A0A9P7QHR1"/>
<dbReference type="SUPFAM" id="SSF110916">
    <property type="entry name" value="Peptidyl-tRNA hydrolase domain-like"/>
    <property type="match status" value="1"/>
</dbReference>
<sequence length="195" mass="22181">MASKIIRCARPFSSATRPSLSALKNPFLVRLNRHEAFDAHLDKDALREARSWFQTFDPSKLPSGSTTYARSSGPGGQHVNKTETKATTVYGVKELLSLLPKNMHSSIRTSRYYVASSDSLQFQEQSQRSRTANETRNRRKLVDEITRIYKATTPAETSEEKKKKYEALGKIFHETRIKQKKFKSAKKQSRKGPAD</sequence>
<reference evidence="2 3" key="1">
    <citation type="journal article" date="2020" name="bioRxiv">
        <title>Whole genome comparisons of ergot fungi reveals the divergence and evolution of species within the genus Claviceps are the result of varying mechanisms driving genome evolution and host range expansion.</title>
        <authorList>
            <person name="Wyka S.A."/>
            <person name="Mondo S.J."/>
            <person name="Liu M."/>
            <person name="Dettman J."/>
            <person name="Nalam V."/>
            <person name="Broders K.D."/>
        </authorList>
    </citation>
    <scope>NUCLEOTIDE SEQUENCE [LARGE SCALE GENOMIC DNA]</scope>
    <source>
        <strain evidence="2 3">Clav52</strain>
    </source>
</reference>
<dbReference type="Proteomes" id="UP000707071">
    <property type="component" value="Unassembled WGS sequence"/>
</dbReference>
<organism evidence="2 3">
    <name type="scientific">Claviceps aff. purpurea</name>
    <dbReference type="NCBI Taxonomy" id="1967640"/>
    <lineage>
        <taxon>Eukaryota</taxon>
        <taxon>Fungi</taxon>
        <taxon>Dikarya</taxon>
        <taxon>Ascomycota</taxon>
        <taxon>Pezizomycotina</taxon>
        <taxon>Sordariomycetes</taxon>
        <taxon>Hypocreomycetidae</taxon>
        <taxon>Hypocreales</taxon>
        <taxon>Clavicipitaceae</taxon>
        <taxon>Claviceps</taxon>
    </lineage>
</organism>
<dbReference type="InterPro" id="IPR052104">
    <property type="entry name" value="Mito_Release_Factor_mL62"/>
</dbReference>
<dbReference type="GO" id="GO:0070126">
    <property type="term" value="P:mitochondrial translational termination"/>
    <property type="evidence" value="ECO:0007669"/>
    <property type="project" value="TreeGrafter"/>
</dbReference>
<evidence type="ECO:0000259" key="1">
    <source>
        <dbReference type="Pfam" id="PF00472"/>
    </source>
</evidence>
<feature type="domain" description="Prokaryotic-type class I peptide chain release factors" evidence="1">
    <location>
        <begin position="67"/>
        <end position="188"/>
    </location>
</feature>
<dbReference type="GO" id="GO:0004045">
    <property type="term" value="F:peptidyl-tRNA hydrolase activity"/>
    <property type="evidence" value="ECO:0007669"/>
    <property type="project" value="TreeGrafter"/>
</dbReference>
<dbReference type="GO" id="GO:0005762">
    <property type="term" value="C:mitochondrial large ribosomal subunit"/>
    <property type="evidence" value="ECO:0007669"/>
    <property type="project" value="TreeGrafter"/>
</dbReference>
<dbReference type="EMBL" id="SRRH01000137">
    <property type="protein sequence ID" value="KAG6298097.1"/>
    <property type="molecule type" value="Genomic_DNA"/>
</dbReference>
<comment type="caution">
    <text evidence="2">The sequence shown here is derived from an EMBL/GenBank/DDBJ whole genome shotgun (WGS) entry which is preliminary data.</text>
</comment>
<protein>
    <recommendedName>
        <fullName evidence="1">Prokaryotic-type class I peptide chain release factors domain-containing protein</fullName>
    </recommendedName>
</protein>
<evidence type="ECO:0000313" key="2">
    <source>
        <dbReference type="EMBL" id="KAG6298097.1"/>
    </source>
</evidence>
<proteinExistence type="predicted"/>
<keyword evidence="3" id="KW-1185">Reference proteome</keyword>
<dbReference type="Pfam" id="PF00472">
    <property type="entry name" value="RF-1"/>
    <property type="match status" value="1"/>
</dbReference>
<accession>A0A9P7QHR1</accession>
<dbReference type="InterPro" id="IPR000352">
    <property type="entry name" value="Pep_chain_release_fac_I"/>
</dbReference>
<dbReference type="GO" id="GO:0016150">
    <property type="term" value="F:translation release factor activity, codon nonspecific"/>
    <property type="evidence" value="ECO:0007669"/>
    <property type="project" value="TreeGrafter"/>
</dbReference>
<dbReference type="PANTHER" id="PTHR11075">
    <property type="entry name" value="PEPTIDE CHAIN RELEASE FACTOR"/>
    <property type="match status" value="1"/>
</dbReference>
<dbReference type="Gene3D" id="3.30.160.20">
    <property type="match status" value="1"/>
</dbReference>
<name>A0A9P7QHR1_9HYPO</name>
<dbReference type="PANTHER" id="PTHR11075:SF54">
    <property type="entry name" value="LARGE RIBOSOMAL SUBUNIT PROTEIN ML62"/>
    <property type="match status" value="1"/>
</dbReference>
<gene>
    <name evidence="2" type="ORF">E4U09_001093</name>
</gene>
<evidence type="ECO:0000313" key="3">
    <source>
        <dbReference type="Proteomes" id="UP000707071"/>
    </source>
</evidence>